<evidence type="ECO:0000313" key="3">
    <source>
        <dbReference type="EMBL" id="GBO33197.1"/>
    </source>
</evidence>
<accession>A0A4Y2WAJ0</accession>
<dbReference type="Proteomes" id="UP000499080">
    <property type="component" value="Unassembled WGS sequence"/>
</dbReference>
<feature type="region of interest" description="Disordered" evidence="1">
    <location>
        <begin position="1"/>
        <end position="21"/>
    </location>
</feature>
<feature type="non-terminal residue" evidence="2">
    <location>
        <position position="1"/>
    </location>
</feature>
<dbReference type="EMBL" id="BGPR01056731">
    <property type="protein sequence ID" value="GBO33197.1"/>
    <property type="molecule type" value="Genomic_DNA"/>
</dbReference>
<keyword evidence="5" id="KW-1185">Reference proteome</keyword>
<gene>
    <name evidence="2" type="ORF">AVEN_154506_1</name>
    <name evidence="4" type="ORF">AVEN_17795_1</name>
    <name evidence="3" type="ORF">AVEN_256758_1</name>
</gene>
<evidence type="ECO:0000313" key="4">
    <source>
        <dbReference type="EMBL" id="GBO33199.1"/>
    </source>
</evidence>
<dbReference type="AlphaFoldDB" id="A0A4Y2WAJ0"/>
<name>A0A4Y2WAJ0_ARAVE</name>
<protein>
    <submittedName>
        <fullName evidence="2">Uncharacterized protein</fullName>
    </submittedName>
</protein>
<evidence type="ECO:0000256" key="1">
    <source>
        <dbReference type="SAM" id="MobiDB-lite"/>
    </source>
</evidence>
<dbReference type="EMBL" id="BGPR01056535">
    <property type="protein sequence ID" value="GBO33017.1"/>
    <property type="molecule type" value="Genomic_DNA"/>
</dbReference>
<comment type="caution">
    <text evidence="2">The sequence shown here is derived from an EMBL/GenBank/DDBJ whole genome shotgun (WGS) entry which is preliminary data.</text>
</comment>
<reference evidence="2 5" key="1">
    <citation type="journal article" date="2019" name="Sci. Rep.">
        <title>Orb-weaving spider Araneus ventricosus genome elucidates the spidroin gene catalogue.</title>
        <authorList>
            <person name="Kono N."/>
            <person name="Nakamura H."/>
            <person name="Ohtoshi R."/>
            <person name="Moran D.A.P."/>
            <person name="Shinohara A."/>
            <person name="Yoshida Y."/>
            <person name="Fujiwara M."/>
            <person name="Mori M."/>
            <person name="Tomita M."/>
            <person name="Arakawa K."/>
        </authorList>
    </citation>
    <scope>NUCLEOTIDE SEQUENCE [LARGE SCALE GENOMIC DNA]</scope>
</reference>
<sequence>GVQGYSSECDMPELQEMGGSGISSEDITEICRVFHLQDQKNMQFASCSYLSSTIEAESAELYADYSIWGVL</sequence>
<evidence type="ECO:0000313" key="2">
    <source>
        <dbReference type="EMBL" id="GBO33017.1"/>
    </source>
</evidence>
<proteinExistence type="predicted"/>
<evidence type="ECO:0000313" key="5">
    <source>
        <dbReference type="Proteomes" id="UP000499080"/>
    </source>
</evidence>
<organism evidence="2 5">
    <name type="scientific">Araneus ventricosus</name>
    <name type="common">Orbweaver spider</name>
    <name type="synonym">Epeira ventricosa</name>
    <dbReference type="NCBI Taxonomy" id="182803"/>
    <lineage>
        <taxon>Eukaryota</taxon>
        <taxon>Metazoa</taxon>
        <taxon>Ecdysozoa</taxon>
        <taxon>Arthropoda</taxon>
        <taxon>Chelicerata</taxon>
        <taxon>Arachnida</taxon>
        <taxon>Araneae</taxon>
        <taxon>Araneomorphae</taxon>
        <taxon>Entelegynae</taxon>
        <taxon>Araneoidea</taxon>
        <taxon>Araneidae</taxon>
        <taxon>Araneus</taxon>
    </lineage>
</organism>
<dbReference type="EMBL" id="BGPR01056732">
    <property type="protein sequence ID" value="GBO33199.1"/>
    <property type="molecule type" value="Genomic_DNA"/>
</dbReference>